<organism evidence="1 2">
    <name type="scientific">Pistacia integerrima</name>
    <dbReference type="NCBI Taxonomy" id="434235"/>
    <lineage>
        <taxon>Eukaryota</taxon>
        <taxon>Viridiplantae</taxon>
        <taxon>Streptophyta</taxon>
        <taxon>Embryophyta</taxon>
        <taxon>Tracheophyta</taxon>
        <taxon>Spermatophyta</taxon>
        <taxon>Magnoliopsida</taxon>
        <taxon>eudicotyledons</taxon>
        <taxon>Gunneridae</taxon>
        <taxon>Pentapetalae</taxon>
        <taxon>rosids</taxon>
        <taxon>malvids</taxon>
        <taxon>Sapindales</taxon>
        <taxon>Anacardiaceae</taxon>
        <taxon>Pistacia</taxon>
    </lineage>
</organism>
<proteinExistence type="predicted"/>
<gene>
    <name evidence="1" type="ORF">Pint_29239</name>
</gene>
<sequence length="122" mass="14055">MSQLFDDPMPILGQLTHLKLWVLPSLCGWTIEKGAMPVLKELEIRYCRNLKKLEGLNNVTSLRELILTNMKEEFSAEVKKSLHKYAVTTENNWKVEPPWVRLNCSRKQGVCRGEVLSCVRPS</sequence>
<evidence type="ECO:0000313" key="2">
    <source>
        <dbReference type="Proteomes" id="UP001163603"/>
    </source>
</evidence>
<protein>
    <submittedName>
        <fullName evidence="1">Uncharacterized protein</fullName>
    </submittedName>
</protein>
<keyword evidence="2" id="KW-1185">Reference proteome</keyword>
<evidence type="ECO:0000313" key="1">
    <source>
        <dbReference type="EMBL" id="KAJ0008275.1"/>
    </source>
</evidence>
<name>A0ACC0X278_9ROSI</name>
<comment type="caution">
    <text evidence="1">The sequence shown here is derived from an EMBL/GenBank/DDBJ whole genome shotgun (WGS) entry which is preliminary data.</text>
</comment>
<reference evidence="2" key="1">
    <citation type="journal article" date="2023" name="G3 (Bethesda)">
        <title>Genome assembly and association tests identify interacting loci associated with vigor, precocity, and sex in interspecific pistachio rootstocks.</title>
        <authorList>
            <person name="Palmer W."/>
            <person name="Jacygrad E."/>
            <person name="Sagayaradj S."/>
            <person name="Cavanaugh K."/>
            <person name="Han R."/>
            <person name="Bertier L."/>
            <person name="Beede B."/>
            <person name="Kafkas S."/>
            <person name="Golino D."/>
            <person name="Preece J."/>
            <person name="Michelmore R."/>
        </authorList>
    </citation>
    <scope>NUCLEOTIDE SEQUENCE [LARGE SCALE GENOMIC DNA]</scope>
</reference>
<accession>A0ACC0X278</accession>
<dbReference type="Proteomes" id="UP001163603">
    <property type="component" value="Chromosome 15"/>
</dbReference>
<dbReference type="EMBL" id="CM047750">
    <property type="protein sequence ID" value="KAJ0008275.1"/>
    <property type="molecule type" value="Genomic_DNA"/>
</dbReference>